<dbReference type="SMR" id="A0A0K0WRV3"/>
<dbReference type="InterPro" id="IPR029021">
    <property type="entry name" value="Prot-tyrosine_phosphatase-like"/>
</dbReference>
<proteinExistence type="inferred from homology"/>
<dbReference type="GO" id="GO:0004721">
    <property type="term" value="F:phosphoprotein phosphatase activity"/>
    <property type="evidence" value="ECO:0007669"/>
    <property type="project" value="InterPro"/>
</dbReference>
<dbReference type="PROSITE" id="PS00383">
    <property type="entry name" value="TYR_PHOSPHATASE_1"/>
    <property type="match status" value="1"/>
</dbReference>
<reference evidence="2" key="1">
    <citation type="submission" date="2017-05" db="EMBL/GenBank/DDBJ databases">
        <title>protein tyrosine phosphatase like phytase from Lactobacillus fermentum NKN51.</title>
        <authorList>
            <person name="Sharma R."/>
            <person name="Kumar P."/>
            <person name="Navani N.K."/>
        </authorList>
    </citation>
    <scope>NUCLEOTIDE SEQUENCE</scope>
    <source>
        <strain evidence="2">NKN51</strain>
    </source>
</reference>
<dbReference type="SUPFAM" id="SSF52799">
    <property type="entry name" value="(Phosphotyrosine protein) phosphatases II"/>
    <property type="match status" value="1"/>
</dbReference>
<protein>
    <submittedName>
        <fullName evidence="2">Protein tyrosine phosphatase-like phytase</fullName>
    </submittedName>
</protein>
<dbReference type="Gene3D" id="3.90.190.10">
    <property type="entry name" value="Protein tyrosine phosphatase superfamily"/>
    <property type="match status" value="1"/>
</dbReference>
<sequence>MTTVSLNRLLPIEAGHNFRELGGYQTTDGRQVQWHRLIRAGALGQLSEADLALLAQLNVTADIDFRSPTELEAAADRVPHTATYHHEPVFDTDRTESSKTNAELEPLLVADPDSGARHMEVTYQEMVTEPTSKTAYQHFFAHLLATPSDGAVLFHCTAGKDRTGVGAFLLLSALGVDAKTIEQDYLLTNQVNEAFVNELLQHFASAGKNETYVHNFRSLATVSPRYLNATKQAIATHYGTVNDFLTTGLGLSAGDLADLKQLYLI</sequence>
<dbReference type="AlphaFoldDB" id="A0A0K0WRV3"/>
<name>A0A0K0WRV3_LIMFE</name>
<evidence type="ECO:0000256" key="1">
    <source>
        <dbReference type="ARBA" id="ARBA00009580"/>
    </source>
</evidence>
<dbReference type="InterPro" id="IPR016130">
    <property type="entry name" value="Tyr_Pase_AS"/>
</dbReference>
<dbReference type="PANTHER" id="PTHR31126:SF1">
    <property type="entry name" value="TYROSINE SPECIFIC PROTEIN PHOSPHATASES DOMAIN-CONTAINING PROTEIN"/>
    <property type="match status" value="1"/>
</dbReference>
<dbReference type="EMBL" id="KT267224">
    <property type="protein sequence ID" value="AKS25181.2"/>
    <property type="molecule type" value="Genomic_DNA"/>
</dbReference>
<accession>A0A0K0WRV3</accession>
<organism evidence="2">
    <name type="scientific">Limosilactobacillus fermentum</name>
    <name type="common">Lactobacillus fermentum</name>
    <dbReference type="NCBI Taxonomy" id="1613"/>
    <lineage>
        <taxon>Bacteria</taxon>
        <taxon>Bacillati</taxon>
        <taxon>Bacillota</taxon>
        <taxon>Bacilli</taxon>
        <taxon>Lactobacillales</taxon>
        <taxon>Lactobacillaceae</taxon>
        <taxon>Limosilactobacillus</taxon>
    </lineage>
</organism>
<dbReference type="PATRIC" id="fig|334390.5.peg.1976"/>
<comment type="similarity">
    <text evidence="1">Belongs to the protein-tyrosine phosphatase family.</text>
</comment>
<evidence type="ECO:0000313" key="2">
    <source>
        <dbReference type="EMBL" id="AKS25181.2"/>
    </source>
</evidence>
<gene>
    <name evidence="2" type="primary">phyLf</name>
</gene>
<dbReference type="InterPro" id="IPR026893">
    <property type="entry name" value="Tyr/Ser_Pase_IphP-type"/>
</dbReference>
<dbReference type="PANTHER" id="PTHR31126">
    <property type="entry name" value="TYROSINE-PROTEIN PHOSPHATASE"/>
    <property type="match status" value="1"/>
</dbReference>
<dbReference type="Pfam" id="PF13350">
    <property type="entry name" value="Y_phosphatase3"/>
    <property type="match status" value="1"/>
</dbReference>